<evidence type="ECO:0000313" key="2">
    <source>
        <dbReference type="Proteomes" id="UP001377168"/>
    </source>
</evidence>
<dbReference type="EMBL" id="JBBKAJ010000004">
    <property type="protein sequence ID" value="MEJ8632093.1"/>
    <property type="molecule type" value="Genomic_DNA"/>
</dbReference>
<keyword evidence="2" id="KW-1185">Reference proteome</keyword>
<name>A0ACC6PKV9_9ACTN</name>
<organism evidence="1 2">
    <name type="scientific">Streptomyces achmelvichensis</name>
    <dbReference type="NCBI Taxonomy" id="3134111"/>
    <lineage>
        <taxon>Bacteria</taxon>
        <taxon>Bacillati</taxon>
        <taxon>Actinomycetota</taxon>
        <taxon>Actinomycetes</taxon>
        <taxon>Kitasatosporales</taxon>
        <taxon>Streptomycetaceae</taxon>
        <taxon>Streptomyces</taxon>
    </lineage>
</organism>
<gene>
    <name evidence="1" type="ORF">WKI67_01110</name>
</gene>
<dbReference type="Proteomes" id="UP001377168">
    <property type="component" value="Unassembled WGS sequence"/>
</dbReference>
<reference evidence="1" key="1">
    <citation type="submission" date="2024-03" db="EMBL/GenBank/DDBJ databases">
        <title>Novel Streptomyces species of biotechnological and ecological value are a feature of Machair soil.</title>
        <authorList>
            <person name="Prole J.R."/>
            <person name="Goodfellow M."/>
            <person name="Allenby N."/>
            <person name="Ward A.C."/>
        </authorList>
    </citation>
    <scope>NUCLEOTIDE SEQUENCE</scope>
    <source>
        <strain evidence="1">MS2.AVA.5</strain>
    </source>
</reference>
<protein>
    <submittedName>
        <fullName evidence="1">LCP family protein</fullName>
    </submittedName>
</protein>
<comment type="caution">
    <text evidence="1">The sequence shown here is derived from an EMBL/GenBank/DDBJ whole genome shotgun (WGS) entry which is preliminary data.</text>
</comment>
<accession>A0ACC6PKV9</accession>
<proteinExistence type="predicted"/>
<sequence length="327" mass="34638">MLAWTFAFFSLIIAGLGVALHMVFNENLKSVDIDSPSGGGRFGKQSDGSQYVLILGSDARSGANGPLAGGALDTARSDVIMVAHIRKGSPKATIVSIPRDTLTHIPSCVDSEGRKIKPRNRALINSAYQMGGPPCAVRTVEHMIGVRMDHFIGIDLAGLAKLVDMLGGVDIAVHDPIKDQASGLNIPAGVSRLNGTQSVAFVRTRHGIGDGSDLARIALQQKFLLSILKEVSDQGVITNPIKLYRIIDAATKALTVDSGLASTSSLTRLAQSFGKVDAQDTETVMLPVLPDAEDDEKIVVDQKQATALWAALKEGRRIPAVVRGFAP</sequence>
<evidence type="ECO:0000313" key="1">
    <source>
        <dbReference type="EMBL" id="MEJ8632093.1"/>
    </source>
</evidence>